<sequence length="135" mass="15461">MANSLGRKKQILLLIELEFRDQFKIAKSCKEYTNLVAQLPEIYVGKLDFLNAIVRILCNAAKKSMKEKKIFMGPWRKKSFMEMKWSSSLERKPFDDDSLNNKSTNLQLHPSSRQQSHHSSSCLQFSAAPPAVVVT</sequence>
<dbReference type="PANTHER" id="PTHR31579:SF49">
    <property type="entry name" value="DUF506 FAMILY PROTEIN"/>
    <property type="match status" value="1"/>
</dbReference>
<feature type="region of interest" description="Disordered" evidence="1">
    <location>
        <begin position="91"/>
        <end position="123"/>
    </location>
</feature>
<dbReference type="EMBL" id="JANJYJ010000001">
    <property type="protein sequence ID" value="KAK3229901.1"/>
    <property type="molecule type" value="Genomic_DNA"/>
</dbReference>
<comment type="caution">
    <text evidence="2">The sequence shown here is derived from an EMBL/GenBank/DDBJ whole genome shotgun (WGS) entry which is preliminary data.</text>
</comment>
<gene>
    <name evidence="2" type="ORF">Dsin_001782</name>
</gene>
<organism evidence="2 3">
    <name type="scientific">Dipteronia sinensis</name>
    <dbReference type="NCBI Taxonomy" id="43782"/>
    <lineage>
        <taxon>Eukaryota</taxon>
        <taxon>Viridiplantae</taxon>
        <taxon>Streptophyta</taxon>
        <taxon>Embryophyta</taxon>
        <taxon>Tracheophyta</taxon>
        <taxon>Spermatophyta</taxon>
        <taxon>Magnoliopsida</taxon>
        <taxon>eudicotyledons</taxon>
        <taxon>Gunneridae</taxon>
        <taxon>Pentapetalae</taxon>
        <taxon>rosids</taxon>
        <taxon>malvids</taxon>
        <taxon>Sapindales</taxon>
        <taxon>Sapindaceae</taxon>
        <taxon>Hippocastanoideae</taxon>
        <taxon>Acereae</taxon>
        <taxon>Dipteronia</taxon>
    </lineage>
</organism>
<protein>
    <submittedName>
        <fullName evidence="2">Uncharacterized protein</fullName>
    </submittedName>
</protein>
<evidence type="ECO:0000313" key="3">
    <source>
        <dbReference type="Proteomes" id="UP001281410"/>
    </source>
</evidence>
<feature type="compositionally biased region" description="Low complexity" evidence="1">
    <location>
        <begin position="106"/>
        <end position="123"/>
    </location>
</feature>
<accession>A0AAE0B4J1</accession>
<evidence type="ECO:0000256" key="1">
    <source>
        <dbReference type="SAM" id="MobiDB-lite"/>
    </source>
</evidence>
<dbReference type="AlphaFoldDB" id="A0AAE0B4J1"/>
<dbReference type="Proteomes" id="UP001281410">
    <property type="component" value="Unassembled WGS sequence"/>
</dbReference>
<dbReference type="InterPro" id="IPR006502">
    <property type="entry name" value="PDDEXK-like"/>
</dbReference>
<reference evidence="2" key="1">
    <citation type="journal article" date="2023" name="Plant J.">
        <title>Genome sequences and population genomics provide insights into the demographic history, inbreeding, and mutation load of two 'living fossil' tree species of Dipteronia.</title>
        <authorList>
            <person name="Feng Y."/>
            <person name="Comes H.P."/>
            <person name="Chen J."/>
            <person name="Zhu S."/>
            <person name="Lu R."/>
            <person name="Zhang X."/>
            <person name="Li P."/>
            <person name="Qiu J."/>
            <person name="Olsen K.M."/>
            <person name="Qiu Y."/>
        </authorList>
    </citation>
    <scope>NUCLEOTIDE SEQUENCE</scope>
    <source>
        <strain evidence="2">NBL</strain>
    </source>
</reference>
<dbReference type="PANTHER" id="PTHR31579">
    <property type="entry name" value="OS03G0796600 PROTEIN"/>
    <property type="match status" value="1"/>
</dbReference>
<dbReference type="Pfam" id="PF04720">
    <property type="entry name" value="PDDEXK_6"/>
    <property type="match status" value="1"/>
</dbReference>
<dbReference type="NCBIfam" id="TIGR01615">
    <property type="entry name" value="A_thal_3542"/>
    <property type="match status" value="1"/>
</dbReference>
<proteinExistence type="predicted"/>
<name>A0AAE0B4J1_9ROSI</name>
<evidence type="ECO:0000313" key="2">
    <source>
        <dbReference type="EMBL" id="KAK3229901.1"/>
    </source>
</evidence>
<keyword evidence="3" id="KW-1185">Reference proteome</keyword>